<feature type="domain" description="Signal transduction histidine kinase subgroup 3 dimerisation and phosphoacceptor" evidence="13">
    <location>
        <begin position="219"/>
        <end position="284"/>
    </location>
</feature>
<feature type="transmembrane region" description="Helical" evidence="11">
    <location>
        <begin position="58"/>
        <end position="78"/>
    </location>
</feature>
<feature type="region of interest" description="Disordered" evidence="10">
    <location>
        <begin position="370"/>
        <end position="413"/>
    </location>
</feature>
<dbReference type="CDD" id="cd16917">
    <property type="entry name" value="HATPase_UhpB-NarQ-NarX-like"/>
    <property type="match status" value="1"/>
</dbReference>
<proteinExistence type="predicted"/>
<keyword evidence="11" id="KW-0472">Membrane</keyword>
<reference evidence="15" key="1">
    <citation type="journal article" date="2019" name="Int. J. Syst. Evol. Microbiol.">
        <title>The Global Catalogue of Microorganisms (GCM) 10K type strain sequencing project: providing services to taxonomists for standard genome sequencing and annotation.</title>
        <authorList>
            <consortium name="The Broad Institute Genomics Platform"/>
            <consortium name="The Broad Institute Genome Sequencing Center for Infectious Disease"/>
            <person name="Wu L."/>
            <person name="Ma J."/>
        </authorList>
    </citation>
    <scope>NUCLEOTIDE SEQUENCE [LARGE SCALE GENOMIC DNA]</scope>
    <source>
        <strain evidence="15">JCM 11650</strain>
    </source>
</reference>
<gene>
    <name evidence="14" type="ORF">ACFSDA_06575</name>
</gene>
<dbReference type="InterPro" id="IPR050482">
    <property type="entry name" value="Sensor_HK_TwoCompSys"/>
</dbReference>
<sequence>MAYPHPDDAPSSRSSREWAIAAAQTIVCLVLGIALWFISTGLTLTEYQNAPPLALRTFTLGELVVGLPIALVIGPLRFLRPGRLHTVLHIALAVVGSAGTLGLPAATLALVRIGRRRQLAPDAVVLALLCALGVALAALDHAMRSTAGTRVDALLPIVVMALAAIPLLVGHTLATRQILVASLGRQAVAAQKAREAAEREAGALRRERDAEIERVRAEERAALARDMHDSISHQLATIAMHAGALTYREDLSPAQVRSAAGTVRDAAQVANQELKEVLLALRSTEGAVPLPTAPTLDEIVDLARESGQDVTLTWDGVTPAELAARSRGTVVAMARILSEAVANAAKHSPGAPVAASLTRTGHRLVLHVRNPLPGPPEEPHDAPSTGHGLIGIQERARLRGGDATTRREQDSFEMEAWVPW</sequence>
<evidence type="ECO:0000256" key="10">
    <source>
        <dbReference type="SAM" id="MobiDB-lite"/>
    </source>
</evidence>
<dbReference type="InterPro" id="IPR011712">
    <property type="entry name" value="Sig_transdc_His_kin_sub3_dim/P"/>
</dbReference>
<keyword evidence="5" id="KW-0547">Nucleotide-binding</keyword>
<keyword evidence="6 14" id="KW-0418">Kinase</keyword>
<feature type="domain" description="Histidine kinase/HSP90-like ATPase" evidence="12">
    <location>
        <begin position="331"/>
        <end position="409"/>
    </location>
</feature>
<evidence type="ECO:0000256" key="11">
    <source>
        <dbReference type="SAM" id="Phobius"/>
    </source>
</evidence>
<keyword evidence="11" id="KW-1133">Transmembrane helix</keyword>
<dbReference type="Gene3D" id="3.30.565.10">
    <property type="entry name" value="Histidine kinase-like ATPase, C-terminal domain"/>
    <property type="match status" value="1"/>
</dbReference>
<dbReference type="EC" id="2.7.13.3" evidence="2"/>
<organism evidence="14 15">
    <name type="scientific">Brachybacterium rhamnosum</name>
    <dbReference type="NCBI Taxonomy" id="173361"/>
    <lineage>
        <taxon>Bacteria</taxon>
        <taxon>Bacillati</taxon>
        <taxon>Actinomycetota</taxon>
        <taxon>Actinomycetes</taxon>
        <taxon>Micrococcales</taxon>
        <taxon>Dermabacteraceae</taxon>
        <taxon>Brachybacterium</taxon>
    </lineage>
</organism>
<dbReference type="Proteomes" id="UP001597280">
    <property type="component" value="Unassembled WGS sequence"/>
</dbReference>
<dbReference type="Gene3D" id="1.20.5.1930">
    <property type="match status" value="1"/>
</dbReference>
<dbReference type="EMBL" id="JBHUFL010000002">
    <property type="protein sequence ID" value="MFD1834739.1"/>
    <property type="molecule type" value="Genomic_DNA"/>
</dbReference>
<evidence type="ECO:0000256" key="4">
    <source>
        <dbReference type="ARBA" id="ARBA00022679"/>
    </source>
</evidence>
<keyword evidence="9" id="KW-0175">Coiled coil</keyword>
<keyword evidence="8" id="KW-0902">Two-component regulatory system</keyword>
<feature type="transmembrane region" description="Helical" evidence="11">
    <location>
        <begin position="151"/>
        <end position="169"/>
    </location>
</feature>
<evidence type="ECO:0000256" key="8">
    <source>
        <dbReference type="ARBA" id="ARBA00023012"/>
    </source>
</evidence>
<evidence type="ECO:0000256" key="3">
    <source>
        <dbReference type="ARBA" id="ARBA00022553"/>
    </source>
</evidence>
<feature type="transmembrane region" description="Helical" evidence="11">
    <location>
        <begin position="119"/>
        <end position="139"/>
    </location>
</feature>
<feature type="transmembrane region" description="Helical" evidence="11">
    <location>
        <begin position="18"/>
        <end position="38"/>
    </location>
</feature>
<accession>A0ABW4PWR1</accession>
<keyword evidence="3" id="KW-0597">Phosphoprotein</keyword>
<evidence type="ECO:0000259" key="13">
    <source>
        <dbReference type="Pfam" id="PF07730"/>
    </source>
</evidence>
<dbReference type="PANTHER" id="PTHR24421">
    <property type="entry name" value="NITRATE/NITRITE SENSOR PROTEIN NARX-RELATED"/>
    <property type="match status" value="1"/>
</dbReference>
<evidence type="ECO:0000256" key="2">
    <source>
        <dbReference type="ARBA" id="ARBA00012438"/>
    </source>
</evidence>
<keyword evidence="4" id="KW-0808">Transferase</keyword>
<keyword evidence="7" id="KW-0067">ATP-binding</keyword>
<evidence type="ECO:0000259" key="12">
    <source>
        <dbReference type="Pfam" id="PF02518"/>
    </source>
</evidence>
<dbReference type="GO" id="GO:0016301">
    <property type="term" value="F:kinase activity"/>
    <property type="evidence" value="ECO:0007669"/>
    <property type="project" value="UniProtKB-KW"/>
</dbReference>
<dbReference type="Pfam" id="PF02518">
    <property type="entry name" value="HATPase_c"/>
    <property type="match status" value="1"/>
</dbReference>
<evidence type="ECO:0000256" key="9">
    <source>
        <dbReference type="SAM" id="Coils"/>
    </source>
</evidence>
<dbReference type="InterPro" id="IPR003594">
    <property type="entry name" value="HATPase_dom"/>
</dbReference>
<keyword evidence="15" id="KW-1185">Reference proteome</keyword>
<evidence type="ECO:0000256" key="5">
    <source>
        <dbReference type="ARBA" id="ARBA00022741"/>
    </source>
</evidence>
<dbReference type="PANTHER" id="PTHR24421:SF10">
    <property type="entry name" value="NITRATE_NITRITE SENSOR PROTEIN NARQ"/>
    <property type="match status" value="1"/>
</dbReference>
<dbReference type="Pfam" id="PF07730">
    <property type="entry name" value="HisKA_3"/>
    <property type="match status" value="1"/>
</dbReference>
<dbReference type="InterPro" id="IPR036890">
    <property type="entry name" value="HATPase_C_sf"/>
</dbReference>
<evidence type="ECO:0000256" key="6">
    <source>
        <dbReference type="ARBA" id="ARBA00022777"/>
    </source>
</evidence>
<feature type="compositionally biased region" description="Basic and acidic residues" evidence="10">
    <location>
        <begin position="394"/>
        <end position="410"/>
    </location>
</feature>
<evidence type="ECO:0000256" key="7">
    <source>
        <dbReference type="ARBA" id="ARBA00022840"/>
    </source>
</evidence>
<evidence type="ECO:0000256" key="1">
    <source>
        <dbReference type="ARBA" id="ARBA00000085"/>
    </source>
</evidence>
<keyword evidence="11" id="KW-0812">Transmembrane</keyword>
<dbReference type="SUPFAM" id="SSF55874">
    <property type="entry name" value="ATPase domain of HSP90 chaperone/DNA topoisomerase II/histidine kinase"/>
    <property type="match status" value="1"/>
</dbReference>
<feature type="transmembrane region" description="Helical" evidence="11">
    <location>
        <begin position="90"/>
        <end position="113"/>
    </location>
</feature>
<dbReference type="RefSeq" id="WP_137769560.1">
    <property type="nucleotide sequence ID" value="NZ_BAAAIS010000002.1"/>
</dbReference>
<evidence type="ECO:0000313" key="14">
    <source>
        <dbReference type="EMBL" id="MFD1834739.1"/>
    </source>
</evidence>
<name>A0ABW4PWR1_9MICO</name>
<comment type="caution">
    <text evidence="14">The sequence shown here is derived from an EMBL/GenBank/DDBJ whole genome shotgun (WGS) entry which is preliminary data.</text>
</comment>
<evidence type="ECO:0000313" key="15">
    <source>
        <dbReference type="Proteomes" id="UP001597280"/>
    </source>
</evidence>
<protein>
    <recommendedName>
        <fullName evidence="2">histidine kinase</fullName>
        <ecNumber evidence="2">2.7.13.3</ecNumber>
    </recommendedName>
</protein>
<feature type="coiled-coil region" evidence="9">
    <location>
        <begin position="180"/>
        <end position="214"/>
    </location>
</feature>
<comment type="catalytic activity">
    <reaction evidence="1">
        <text>ATP + protein L-histidine = ADP + protein N-phospho-L-histidine.</text>
        <dbReference type="EC" id="2.7.13.3"/>
    </reaction>
</comment>